<evidence type="ECO:0000313" key="3">
    <source>
        <dbReference type="Proteomes" id="UP001371456"/>
    </source>
</evidence>
<reference evidence="2 3" key="1">
    <citation type="submission" date="2024-02" db="EMBL/GenBank/DDBJ databases">
        <title>de novo genome assembly of Solanum bulbocastanum strain 11H21.</title>
        <authorList>
            <person name="Hosaka A.J."/>
        </authorList>
    </citation>
    <scope>NUCLEOTIDE SEQUENCE [LARGE SCALE GENOMIC DNA]</scope>
    <source>
        <tissue evidence="2">Young leaves</tissue>
    </source>
</reference>
<dbReference type="EMBL" id="JBANQN010000009">
    <property type="protein sequence ID" value="KAK6779766.1"/>
    <property type="molecule type" value="Genomic_DNA"/>
</dbReference>
<comment type="caution">
    <text evidence="2">The sequence shown here is derived from an EMBL/GenBank/DDBJ whole genome shotgun (WGS) entry which is preliminary data.</text>
</comment>
<name>A0AAN8T9P5_SOLBU</name>
<gene>
    <name evidence="2" type="ORF">RDI58_021950</name>
</gene>
<dbReference type="AlphaFoldDB" id="A0AAN8T9P5"/>
<feature type="region of interest" description="Disordered" evidence="1">
    <location>
        <begin position="1"/>
        <end position="60"/>
    </location>
</feature>
<sequence length="60" mass="6491">MNHNKDNSNDGTGYSRSNGGDYKPPRPVARGGSSGFRPRANSTHTSVEPSSSQVHFFSDH</sequence>
<proteinExistence type="predicted"/>
<evidence type="ECO:0000256" key="1">
    <source>
        <dbReference type="SAM" id="MobiDB-lite"/>
    </source>
</evidence>
<dbReference type="Proteomes" id="UP001371456">
    <property type="component" value="Unassembled WGS sequence"/>
</dbReference>
<feature type="compositionally biased region" description="Polar residues" evidence="1">
    <location>
        <begin position="9"/>
        <end position="18"/>
    </location>
</feature>
<evidence type="ECO:0000313" key="2">
    <source>
        <dbReference type="EMBL" id="KAK6779766.1"/>
    </source>
</evidence>
<organism evidence="2 3">
    <name type="scientific">Solanum bulbocastanum</name>
    <name type="common">Wild potato</name>
    <dbReference type="NCBI Taxonomy" id="147425"/>
    <lineage>
        <taxon>Eukaryota</taxon>
        <taxon>Viridiplantae</taxon>
        <taxon>Streptophyta</taxon>
        <taxon>Embryophyta</taxon>
        <taxon>Tracheophyta</taxon>
        <taxon>Spermatophyta</taxon>
        <taxon>Magnoliopsida</taxon>
        <taxon>eudicotyledons</taxon>
        <taxon>Gunneridae</taxon>
        <taxon>Pentapetalae</taxon>
        <taxon>asterids</taxon>
        <taxon>lamiids</taxon>
        <taxon>Solanales</taxon>
        <taxon>Solanaceae</taxon>
        <taxon>Solanoideae</taxon>
        <taxon>Solaneae</taxon>
        <taxon>Solanum</taxon>
    </lineage>
</organism>
<feature type="compositionally biased region" description="Polar residues" evidence="1">
    <location>
        <begin position="40"/>
        <end position="60"/>
    </location>
</feature>
<accession>A0AAN8T9P5</accession>
<protein>
    <submittedName>
        <fullName evidence="2">Uncharacterized protein</fullName>
    </submittedName>
</protein>
<keyword evidence="3" id="KW-1185">Reference proteome</keyword>